<organism evidence="14 15">
    <name type="scientific">Thiomicrorhabdus xiamenensis</name>
    <dbReference type="NCBI Taxonomy" id="2739063"/>
    <lineage>
        <taxon>Bacteria</taxon>
        <taxon>Pseudomonadati</taxon>
        <taxon>Pseudomonadota</taxon>
        <taxon>Gammaproteobacteria</taxon>
        <taxon>Thiotrichales</taxon>
        <taxon>Piscirickettsiaceae</taxon>
        <taxon>Thiomicrorhabdus</taxon>
    </lineage>
</organism>
<dbReference type="CDD" id="cd01887">
    <property type="entry name" value="IF2_eIF5B"/>
    <property type="match status" value="1"/>
</dbReference>
<evidence type="ECO:0000256" key="6">
    <source>
        <dbReference type="ARBA" id="ARBA00022741"/>
    </source>
</evidence>
<dbReference type="Pfam" id="PF22042">
    <property type="entry name" value="EF-G_D2"/>
    <property type="match status" value="1"/>
</dbReference>
<evidence type="ECO:0000256" key="5">
    <source>
        <dbReference type="ARBA" id="ARBA00022540"/>
    </source>
</evidence>
<proteinExistence type="inferred from homology"/>
<keyword evidence="8 9" id="KW-0342">GTP-binding</keyword>
<dbReference type="Gene3D" id="3.40.50.300">
    <property type="entry name" value="P-loop containing nucleotide triphosphate hydrolases"/>
    <property type="match status" value="1"/>
</dbReference>
<dbReference type="InterPro" id="IPR036925">
    <property type="entry name" value="TIF_IF2_dom3_sf"/>
</dbReference>
<dbReference type="InterPro" id="IPR044145">
    <property type="entry name" value="IF2_II"/>
</dbReference>
<dbReference type="SUPFAM" id="SSF52540">
    <property type="entry name" value="P-loop containing nucleoside triphosphate hydrolases"/>
    <property type="match status" value="1"/>
</dbReference>
<gene>
    <name evidence="9 14" type="primary">infB</name>
    <name evidence="14" type="ORF">HQN79_05695</name>
</gene>
<dbReference type="InterPro" id="IPR005225">
    <property type="entry name" value="Small_GTP-bd"/>
</dbReference>
<name>A0A7D4NQZ8_9GAMM</name>
<feature type="region of interest" description="Disordered" evidence="12">
    <location>
        <begin position="99"/>
        <end position="242"/>
    </location>
</feature>
<keyword evidence="15" id="KW-1185">Reference proteome</keyword>
<evidence type="ECO:0000313" key="15">
    <source>
        <dbReference type="Proteomes" id="UP000504724"/>
    </source>
</evidence>
<dbReference type="InterPro" id="IPR053905">
    <property type="entry name" value="EF-G-like_DII"/>
</dbReference>
<evidence type="ECO:0000256" key="1">
    <source>
        <dbReference type="ARBA" id="ARBA00004496"/>
    </source>
</evidence>
<evidence type="ECO:0000256" key="2">
    <source>
        <dbReference type="ARBA" id="ARBA00007733"/>
    </source>
</evidence>
<dbReference type="CDD" id="cd03702">
    <property type="entry name" value="IF2_mtIF2_II"/>
    <property type="match status" value="1"/>
</dbReference>
<feature type="compositionally biased region" description="Basic residues" evidence="12">
    <location>
        <begin position="198"/>
        <end position="209"/>
    </location>
</feature>
<keyword evidence="6 9" id="KW-0547">Nucleotide-binding</keyword>
<evidence type="ECO:0000313" key="14">
    <source>
        <dbReference type="EMBL" id="QKI89097.1"/>
    </source>
</evidence>
<sequence length="832" mass="89862">MAEVTIKKFAETLNLSVEKLLTQLADSGVKGKSEDDSITEEEKLTLLNYLKSLHGEKAEGAPKKVTLRRKQTLNLSTGSGSGKRTVNVEVRKKRTYVKKEEPTMVDESEEVIEETQLETAAPEIEAQSVEQTVETTTVESAKADENAPVAAVSEDPAQEGGVAPLPPKEDHSKAAKKKKDKKHQENREMGQAKDGGKGKKTAAPKKKAGKRIDLDDENKPSRLGARGSKRNSKSKVNEHAFQKPTAPVIREVKVPESITLAALADAMSVKSGEIIKYMMMELGTMATINQVLDQETAMLIVEEMGHKAVAFTETTIEDEVASQEYHGATVKRSPVVTIMGHVDHGKTSLLDYIRNAKVAHGEAGGITQHIGAYHVDTSMGGLTFIDTPGHAAFTAMRARGAKVTDVVVIVVAADDGVMPQTKEAIQHAKASGVGIVVAVNKMDKESANPERVKQELVAEEVVPEDWGGDVQFIPVSAKTGMGIDDLLDAISLQAEILELEAPTEGHAKGVVIESRLDKGRGPVATVLVQSGTLKKGDIALCGMEYGRVRALVSDTGESVDEAGPSIPVEILGLSGVPVAGDEMITVDTERKAREAAMYRQAKHKELKIARQQKAKLDNMFNKMAEGDIQNINIILKADVQGSIEAITDALVKLSNDEVKVNVIASGVGGISETDANLALASEALVVGFNVRADASAKRIIDSEGISLKYYSVIYEIVDEVKRAVEGKLAPDFREDIVGVADVRDVFKAPKIGAIAGCMVTEGNVKRNNPIRVLRDNVVIYEGVLESLRRFKDDVNEVQKGMECGIGVKDYNDVRVGDQIECYERVEVKRTLD</sequence>
<reference evidence="14 15" key="1">
    <citation type="submission" date="2020-05" db="EMBL/GenBank/DDBJ databases">
        <title>Thiomicrorhabdus sediminis sp.nov. and Thiomicrorhabdus xiamenensis sp.nov., novel sulfur-oxidizing bacteria isolated from coastal sediment.</title>
        <authorList>
            <person name="Liu X."/>
        </authorList>
    </citation>
    <scope>NUCLEOTIDE SEQUENCE [LARGE SCALE GENOMIC DNA]</scope>
    <source>
        <strain evidence="14 15">G2</strain>
    </source>
</reference>
<keyword evidence="7 9" id="KW-0648">Protein biosynthesis</keyword>
<dbReference type="Pfam" id="PF11987">
    <property type="entry name" value="IF-2"/>
    <property type="match status" value="1"/>
</dbReference>
<feature type="binding site" evidence="9">
    <location>
        <begin position="340"/>
        <end position="347"/>
    </location>
    <ligand>
        <name>GTP</name>
        <dbReference type="ChEBI" id="CHEBI:37565"/>
    </ligand>
</feature>
<feature type="compositionally biased region" description="Acidic residues" evidence="12">
    <location>
        <begin position="103"/>
        <end position="116"/>
    </location>
</feature>
<evidence type="ECO:0000259" key="13">
    <source>
        <dbReference type="PROSITE" id="PS51722"/>
    </source>
</evidence>
<dbReference type="Pfam" id="PF08364">
    <property type="entry name" value="IF2_assoc"/>
    <property type="match status" value="1"/>
</dbReference>
<dbReference type="Pfam" id="PF00009">
    <property type="entry name" value="GTP_EFTU"/>
    <property type="match status" value="1"/>
</dbReference>
<dbReference type="SUPFAM" id="SSF52156">
    <property type="entry name" value="Initiation factor IF2/eIF5b, domain 3"/>
    <property type="match status" value="1"/>
</dbReference>
<dbReference type="GO" id="GO:0003924">
    <property type="term" value="F:GTPase activity"/>
    <property type="evidence" value="ECO:0007669"/>
    <property type="project" value="UniProtKB-UniRule"/>
</dbReference>
<evidence type="ECO:0000256" key="10">
    <source>
        <dbReference type="RuleBase" id="RU000644"/>
    </source>
</evidence>
<dbReference type="InterPro" id="IPR023115">
    <property type="entry name" value="TIF_IF2_dom3"/>
</dbReference>
<dbReference type="SUPFAM" id="SSF50447">
    <property type="entry name" value="Translation proteins"/>
    <property type="match status" value="2"/>
</dbReference>
<dbReference type="GO" id="GO:0005829">
    <property type="term" value="C:cytosol"/>
    <property type="evidence" value="ECO:0007669"/>
    <property type="project" value="TreeGrafter"/>
</dbReference>
<dbReference type="FunFam" id="2.40.30.10:FF:000007">
    <property type="entry name" value="Translation initiation factor IF-2"/>
    <property type="match status" value="1"/>
</dbReference>
<dbReference type="Proteomes" id="UP000504724">
    <property type="component" value="Chromosome"/>
</dbReference>
<dbReference type="FunFam" id="3.40.50.300:FF:000019">
    <property type="entry name" value="Translation initiation factor IF-2"/>
    <property type="match status" value="1"/>
</dbReference>
<dbReference type="KEGG" id="txa:HQN79_05695"/>
<dbReference type="InterPro" id="IPR009061">
    <property type="entry name" value="DNA-bd_dom_put_sf"/>
</dbReference>
<dbReference type="EMBL" id="CP054020">
    <property type="protein sequence ID" value="QKI89097.1"/>
    <property type="molecule type" value="Genomic_DNA"/>
</dbReference>
<dbReference type="FunFam" id="2.40.30.10:FF:000008">
    <property type="entry name" value="Translation initiation factor IF-2"/>
    <property type="match status" value="1"/>
</dbReference>
<dbReference type="InterPro" id="IPR027417">
    <property type="entry name" value="P-loop_NTPase"/>
</dbReference>
<dbReference type="RefSeq" id="WP_173284918.1">
    <property type="nucleotide sequence ID" value="NZ_CP054020.1"/>
</dbReference>
<dbReference type="Gene3D" id="3.30.56.50">
    <property type="entry name" value="Putative DNA-binding domain, N-terminal subdomain of bacterial translation initiation factor IF2"/>
    <property type="match status" value="1"/>
</dbReference>
<dbReference type="Gene3D" id="3.40.50.10050">
    <property type="entry name" value="Translation initiation factor IF- 2, domain 3"/>
    <property type="match status" value="1"/>
</dbReference>
<dbReference type="InterPro" id="IPR000795">
    <property type="entry name" value="T_Tr_GTP-bd_dom"/>
</dbReference>
<dbReference type="SUPFAM" id="SSF46955">
    <property type="entry name" value="Putative DNA-binding domain"/>
    <property type="match status" value="1"/>
</dbReference>
<dbReference type="InterPro" id="IPR004161">
    <property type="entry name" value="EFTu-like_2"/>
</dbReference>
<protein>
    <recommendedName>
        <fullName evidence="3 9">Translation initiation factor IF-2</fullName>
    </recommendedName>
</protein>
<feature type="compositionally biased region" description="Low complexity" evidence="12">
    <location>
        <begin position="125"/>
        <end position="140"/>
    </location>
</feature>
<keyword evidence="5 9" id="KW-0396">Initiation factor</keyword>
<dbReference type="GO" id="GO:0005525">
    <property type="term" value="F:GTP binding"/>
    <property type="evidence" value="ECO:0007669"/>
    <property type="project" value="UniProtKB-KW"/>
</dbReference>
<comment type="function">
    <text evidence="9 10">One of the essential components for the initiation of protein synthesis. Protects formylmethionyl-tRNA from spontaneous hydrolysis and promotes its binding to the 30S ribosomal subunits. Also involved in the hydrolysis of GTP during the formation of the 70S ribosomal complex.</text>
</comment>
<dbReference type="GO" id="GO:0003743">
    <property type="term" value="F:translation initiation factor activity"/>
    <property type="evidence" value="ECO:0007669"/>
    <property type="project" value="UniProtKB-UniRule"/>
</dbReference>
<feature type="region of interest" description="G-domain" evidence="9">
    <location>
        <begin position="334"/>
        <end position="482"/>
    </location>
</feature>
<feature type="compositionally biased region" description="Basic and acidic residues" evidence="12">
    <location>
        <begin position="210"/>
        <end position="220"/>
    </location>
</feature>
<evidence type="ECO:0000256" key="4">
    <source>
        <dbReference type="ARBA" id="ARBA00022490"/>
    </source>
</evidence>
<evidence type="ECO:0000256" key="3">
    <source>
        <dbReference type="ARBA" id="ARBA00020675"/>
    </source>
</evidence>
<dbReference type="FunFam" id="3.40.50.10050:FF:000001">
    <property type="entry name" value="Translation initiation factor IF-2"/>
    <property type="match status" value="1"/>
</dbReference>
<feature type="binding site" evidence="9">
    <location>
        <begin position="386"/>
        <end position="390"/>
    </location>
    <ligand>
        <name>GTP</name>
        <dbReference type="ChEBI" id="CHEBI:37565"/>
    </ligand>
</feature>
<dbReference type="CDD" id="cd03692">
    <property type="entry name" value="mtIF2_IVc"/>
    <property type="match status" value="1"/>
</dbReference>
<evidence type="ECO:0000256" key="7">
    <source>
        <dbReference type="ARBA" id="ARBA00022917"/>
    </source>
</evidence>
<evidence type="ECO:0000256" key="11">
    <source>
        <dbReference type="RuleBase" id="RU000645"/>
    </source>
</evidence>
<dbReference type="InterPro" id="IPR000178">
    <property type="entry name" value="TF_IF2_bacterial-like"/>
</dbReference>
<evidence type="ECO:0000256" key="8">
    <source>
        <dbReference type="ARBA" id="ARBA00023134"/>
    </source>
</evidence>
<evidence type="ECO:0000256" key="12">
    <source>
        <dbReference type="SAM" id="MobiDB-lite"/>
    </source>
</evidence>
<dbReference type="Gene3D" id="2.40.30.10">
    <property type="entry name" value="Translation factors"/>
    <property type="match status" value="2"/>
</dbReference>
<dbReference type="PANTHER" id="PTHR43381">
    <property type="entry name" value="TRANSLATION INITIATION FACTOR IF-2-RELATED"/>
    <property type="match status" value="1"/>
</dbReference>
<feature type="domain" description="Tr-type G" evidence="13">
    <location>
        <begin position="331"/>
        <end position="498"/>
    </location>
</feature>
<dbReference type="PROSITE" id="PS51722">
    <property type="entry name" value="G_TR_2"/>
    <property type="match status" value="1"/>
</dbReference>
<dbReference type="HAMAP" id="MF_00100_B">
    <property type="entry name" value="IF_2_B"/>
    <property type="match status" value="1"/>
</dbReference>
<comment type="subcellular location">
    <subcellularLocation>
        <location evidence="1 9 11">Cytoplasm</location>
    </subcellularLocation>
</comment>
<feature type="binding site" evidence="9">
    <location>
        <begin position="440"/>
        <end position="443"/>
    </location>
    <ligand>
        <name>GTP</name>
        <dbReference type="ChEBI" id="CHEBI:37565"/>
    </ligand>
</feature>
<keyword evidence="4 9" id="KW-0963">Cytoplasm</keyword>
<dbReference type="Pfam" id="PF04760">
    <property type="entry name" value="IF2_N"/>
    <property type="match status" value="2"/>
</dbReference>
<dbReference type="InterPro" id="IPR015760">
    <property type="entry name" value="TIF_IF2"/>
</dbReference>
<dbReference type="AlphaFoldDB" id="A0A7D4NQZ8"/>
<dbReference type="InterPro" id="IPR006847">
    <property type="entry name" value="IF2_N"/>
</dbReference>
<dbReference type="Pfam" id="PF03144">
    <property type="entry name" value="GTP_EFTU_D2"/>
    <property type="match status" value="1"/>
</dbReference>
<dbReference type="PROSITE" id="PS01176">
    <property type="entry name" value="IF2"/>
    <property type="match status" value="1"/>
</dbReference>
<accession>A0A7D4NQZ8</accession>
<dbReference type="NCBIfam" id="TIGR00231">
    <property type="entry name" value="small_GTP"/>
    <property type="match status" value="1"/>
</dbReference>
<feature type="compositionally biased region" description="Basic and acidic residues" evidence="12">
    <location>
        <begin position="182"/>
        <end position="197"/>
    </location>
</feature>
<comment type="similarity">
    <text evidence="2 9 10">Belongs to the TRAFAC class translation factor GTPase superfamily. Classic translation factor GTPase family. IF-2 subfamily.</text>
</comment>
<dbReference type="PANTHER" id="PTHR43381:SF5">
    <property type="entry name" value="TR-TYPE G DOMAIN-CONTAINING PROTEIN"/>
    <property type="match status" value="1"/>
</dbReference>
<evidence type="ECO:0000256" key="9">
    <source>
        <dbReference type="HAMAP-Rule" id="MF_00100"/>
    </source>
</evidence>
<dbReference type="NCBIfam" id="TIGR00487">
    <property type="entry name" value="IF-2"/>
    <property type="match status" value="1"/>
</dbReference>
<dbReference type="InterPro" id="IPR009000">
    <property type="entry name" value="Transl_B-barrel_sf"/>
</dbReference>
<dbReference type="InterPro" id="IPR013575">
    <property type="entry name" value="IF2_assoc_dom_bac"/>
</dbReference>